<feature type="domain" description="DH" evidence="7">
    <location>
        <begin position="533"/>
        <end position="708"/>
    </location>
</feature>
<dbReference type="PANTHER" id="PTHR22826">
    <property type="entry name" value="RHO GUANINE EXCHANGE FACTOR-RELATED"/>
    <property type="match status" value="1"/>
</dbReference>
<keyword evidence="4" id="KW-0597">Phosphoprotein</keyword>
<dbReference type="InterPro" id="IPR055251">
    <property type="entry name" value="SOS1_NGEF_PH"/>
</dbReference>
<evidence type="ECO:0000256" key="6">
    <source>
        <dbReference type="SAM" id="Coils"/>
    </source>
</evidence>
<dbReference type="GO" id="GO:0019898">
    <property type="term" value="C:extrinsic component of membrane"/>
    <property type="evidence" value="ECO:0007669"/>
    <property type="project" value="TreeGrafter"/>
</dbReference>
<evidence type="ECO:0000313" key="9">
    <source>
        <dbReference type="Proteomes" id="UP001208570"/>
    </source>
</evidence>
<feature type="coiled-coil region" evidence="6">
    <location>
        <begin position="513"/>
        <end position="540"/>
    </location>
</feature>
<dbReference type="Gene3D" id="1.20.58.60">
    <property type="match status" value="2"/>
</dbReference>
<dbReference type="FunFam" id="1.20.58.60:FF:000023">
    <property type="entry name" value="Kalirin RhoGEF kinase b"/>
    <property type="match status" value="1"/>
</dbReference>
<comment type="subcellular location">
    <subcellularLocation>
        <location evidence="1">Cytoplasm</location>
    </subcellularLocation>
</comment>
<evidence type="ECO:0000256" key="3">
    <source>
        <dbReference type="ARBA" id="ARBA00022490"/>
    </source>
</evidence>
<dbReference type="InterPro" id="IPR058918">
    <property type="entry name" value="KALRN/TRIO-like_spectrin"/>
</dbReference>
<keyword evidence="6" id="KW-0175">Coiled coil</keyword>
<dbReference type="PROSITE" id="PS50010">
    <property type="entry name" value="DH_2"/>
    <property type="match status" value="1"/>
</dbReference>
<evidence type="ECO:0000256" key="1">
    <source>
        <dbReference type="ARBA" id="ARBA00004496"/>
    </source>
</evidence>
<evidence type="ECO:0000256" key="5">
    <source>
        <dbReference type="ARBA" id="ARBA00022658"/>
    </source>
</evidence>
<dbReference type="GO" id="GO:0007411">
    <property type="term" value="P:axon guidance"/>
    <property type="evidence" value="ECO:0007669"/>
    <property type="project" value="TreeGrafter"/>
</dbReference>
<evidence type="ECO:0000313" key="8">
    <source>
        <dbReference type="EMBL" id="KAK2148866.1"/>
    </source>
</evidence>
<dbReference type="GO" id="GO:0005737">
    <property type="term" value="C:cytoplasm"/>
    <property type="evidence" value="ECO:0007669"/>
    <property type="project" value="UniProtKB-SubCell"/>
</dbReference>
<dbReference type="Pfam" id="PF22697">
    <property type="entry name" value="SOS1_NGEF_PH"/>
    <property type="match status" value="1"/>
</dbReference>
<dbReference type="Gene3D" id="2.30.29.30">
    <property type="entry name" value="Pleckstrin-homology domain (PH domain)/Phosphotyrosine-binding domain (PTB)"/>
    <property type="match status" value="1"/>
</dbReference>
<dbReference type="EMBL" id="JAODUP010000478">
    <property type="protein sequence ID" value="KAK2148866.1"/>
    <property type="molecule type" value="Genomic_DNA"/>
</dbReference>
<dbReference type="GO" id="GO:0005085">
    <property type="term" value="F:guanyl-nucleotide exchange factor activity"/>
    <property type="evidence" value="ECO:0007669"/>
    <property type="project" value="UniProtKB-KW"/>
</dbReference>
<dbReference type="SUPFAM" id="SSF46966">
    <property type="entry name" value="Spectrin repeat"/>
    <property type="match status" value="2"/>
</dbReference>
<dbReference type="Pfam" id="PF00435">
    <property type="entry name" value="Spectrin"/>
    <property type="match status" value="1"/>
</dbReference>
<organism evidence="8 9">
    <name type="scientific">Paralvinella palmiformis</name>
    <dbReference type="NCBI Taxonomy" id="53620"/>
    <lineage>
        <taxon>Eukaryota</taxon>
        <taxon>Metazoa</taxon>
        <taxon>Spiralia</taxon>
        <taxon>Lophotrochozoa</taxon>
        <taxon>Annelida</taxon>
        <taxon>Polychaeta</taxon>
        <taxon>Sedentaria</taxon>
        <taxon>Canalipalpata</taxon>
        <taxon>Terebellida</taxon>
        <taxon>Terebelliformia</taxon>
        <taxon>Alvinellidae</taxon>
        <taxon>Paralvinella</taxon>
    </lineage>
</organism>
<sequence>MFGFKFSAKNKEKVKDKTKENDKRKVQVGTNTITNADKLISAAAELAQTGECDPQEIYGEARELEQRMEGFIARVERRRALLDMSVGFYTHTKELFSWFEDLKTELQSSEIADSVEGAEELLQQFTQQKQATVDAIVNTISEGVLQQLQDGRETLEDLWSVRKLKLDLCLQLRFFEREAIDLFEQCDVQLMADQQYDAPTRIQALLEFLHEREMDLEDIAEQKRVKLEQCVQLRHFEIEARQVMTWIRNAQSMITAGLVCPNCLTDAEQLKKEHEQFQLAIEKTYQSAVKVTHKAEQMIQNNHYNTDLIHSIGENVTARWQQLIFLAEERMKLIMASMNWFKTAEQVCSVLETLEREYRRDEDWCSTEKANSTDKVTYITQLVNKHQEQKEAFLKACTLARRTAETFLKYVHRNVHTLGMKVTRNPEIQVTATLDHLLKQENIVLEYWTHRKKRLDHCQQFVLFENSAKQETKEKVKLLSQLADGLVEKGHMHAAEIRSWSEKEDRQSDPNLEEKLQQTAKELTEEKRKSARRKEFIMAELLQTERTYVNDLETCLKTYLAGLFNPARPVPPGITGKHDVIFGNLEEIYNFHNNVFLRELEKYEALPEDVGHCFVTWAEKFSIYVTYCKNKPDSQNLVEHCSGDFFDDIQKQYDLSSPLPSYLIKPVQRITKYQLLLKDLLSCCEEGQGEIKDGLDVMLNVPKKANDALHLSMLEGYDESLDALGDVYVQDTFTVWDPKQLIKKGRERHLFLFEMCIIFSKESKDSIGKSKPIRLVLRST</sequence>
<gene>
    <name evidence="8" type="ORF">LSH36_478g01004</name>
</gene>
<evidence type="ECO:0000256" key="2">
    <source>
        <dbReference type="ARBA" id="ARBA00022443"/>
    </source>
</evidence>
<protein>
    <recommendedName>
        <fullName evidence="7">DH domain-containing protein</fullName>
    </recommendedName>
</protein>
<dbReference type="Pfam" id="PF23323">
    <property type="entry name" value="Spectrin_6"/>
    <property type="match status" value="1"/>
</dbReference>
<keyword evidence="5" id="KW-0344">Guanine-nucleotide releasing factor</keyword>
<dbReference type="Proteomes" id="UP001208570">
    <property type="component" value="Unassembled WGS sequence"/>
</dbReference>
<dbReference type="InterPro" id="IPR011993">
    <property type="entry name" value="PH-like_dom_sf"/>
</dbReference>
<evidence type="ECO:0000259" key="7">
    <source>
        <dbReference type="PROSITE" id="PS50010"/>
    </source>
</evidence>
<keyword evidence="3" id="KW-0963">Cytoplasm</keyword>
<reference evidence="8" key="1">
    <citation type="journal article" date="2023" name="Mol. Biol. Evol.">
        <title>Third-Generation Sequencing Reveals the Adaptive Role of the Epigenome in Three Deep-Sea Polychaetes.</title>
        <authorList>
            <person name="Perez M."/>
            <person name="Aroh O."/>
            <person name="Sun Y."/>
            <person name="Lan Y."/>
            <person name="Juniper S.K."/>
            <person name="Young C.R."/>
            <person name="Angers B."/>
            <person name="Qian P.Y."/>
        </authorList>
    </citation>
    <scope>NUCLEOTIDE SEQUENCE</scope>
    <source>
        <strain evidence="8">P08H-3</strain>
    </source>
</reference>
<dbReference type="AlphaFoldDB" id="A0AAD9JAB2"/>
<dbReference type="SUPFAM" id="SSF50729">
    <property type="entry name" value="PH domain-like"/>
    <property type="match status" value="1"/>
</dbReference>
<dbReference type="SMART" id="SM00150">
    <property type="entry name" value="SPEC"/>
    <property type="match status" value="2"/>
</dbReference>
<evidence type="ECO:0000256" key="4">
    <source>
        <dbReference type="ARBA" id="ARBA00022553"/>
    </source>
</evidence>
<name>A0AAD9JAB2_9ANNE</name>
<keyword evidence="9" id="KW-1185">Reference proteome</keyword>
<accession>A0AAD9JAB2</accession>
<dbReference type="PANTHER" id="PTHR22826:SF106">
    <property type="entry name" value="TRIO, ISOFORM A"/>
    <property type="match status" value="1"/>
</dbReference>
<dbReference type="CDD" id="cd00176">
    <property type="entry name" value="SPEC"/>
    <property type="match status" value="2"/>
</dbReference>
<dbReference type="InterPro" id="IPR018159">
    <property type="entry name" value="Spectrin/alpha-actinin"/>
</dbReference>
<dbReference type="Pfam" id="PF00621">
    <property type="entry name" value="RhoGEF"/>
    <property type="match status" value="1"/>
</dbReference>
<comment type="caution">
    <text evidence="8">The sequence shown here is derived from an EMBL/GenBank/DDBJ whole genome shotgun (WGS) entry which is preliminary data.</text>
</comment>
<dbReference type="Gene3D" id="1.20.900.10">
    <property type="entry name" value="Dbl homology (DH) domain"/>
    <property type="match status" value="1"/>
</dbReference>
<dbReference type="FunFam" id="1.20.900.10:FF:000001">
    <property type="entry name" value="Guanine nucleotide exchange factor DBS"/>
    <property type="match status" value="1"/>
</dbReference>
<dbReference type="InterPro" id="IPR035899">
    <property type="entry name" value="DBL_dom_sf"/>
</dbReference>
<dbReference type="SMART" id="SM00325">
    <property type="entry name" value="RhoGEF"/>
    <property type="match status" value="1"/>
</dbReference>
<dbReference type="InterPro" id="IPR002017">
    <property type="entry name" value="Spectrin_repeat"/>
</dbReference>
<proteinExistence type="predicted"/>
<keyword evidence="2" id="KW-0728">SH3 domain</keyword>
<dbReference type="InterPro" id="IPR000219">
    <property type="entry name" value="DH_dom"/>
</dbReference>
<dbReference type="CDD" id="cd00160">
    <property type="entry name" value="RhoGEF"/>
    <property type="match status" value="1"/>
</dbReference>
<dbReference type="InterPro" id="IPR051336">
    <property type="entry name" value="RhoGEF_Guanine_NuclExch_SF"/>
</dbReference>
<dbReference type="SUPFAM" id="SSF48065">
    <property type="entry name" value="DBL homology domain (DH-domain)"/>
    <property type="match status" value="1"/>
</dbReference>